<accession>A0A7R9QBU2</accession>
<keyword evidence="2" id="KW-0812">Transmembrane</keyword>
<keyword evidence="2" id="KW-1133">Transmembrane helix</keyword>
<reference evidence="4" key="1">
    <citation type="submission" date="2020-11" db="EMBL/GenBank/DDBJ databases">
        <authorList>
            <person name="Tran Van P."/>
        </authorList>
    </citation>
    <scope>NUCLEOTIDE SEQUENCE</scope>
</reference>
<evidence type="ECO:0000313" key="4">
    <source>
        <dbReference type="EMBL" id="CAD7640091.1"/>
    </source>
</evidence>
<gene>
    <name evidence="4" type="ORF">ONB1V03_LOCUS2384</name>
</gene>
<dbReference type="PANTHER" id="PTHR10264:SF130">
    <property type="entry name" value="STOMATIN-LIKE PROTEIN 1"/>
    <property type="match status" value="1"/>
</dbReference>
<dbReference type="Proteomes" id="UP000728032">
    <property type="component" value="Unassembled WGS sequence"/>
</dbReference>
<comment type="similarity">
    <text evidence="1">Belongs to the band 7/mec-2 family.</text>
</comment>
<dbReference type="GO" id="GO:0005886">
    <property type="term" value="C:plasma membrane"/>
    <property type="evidence" value="ECO:0007669"/>
    <property type="project" value="InterPro"/>
</dbReference>
<feature type="transmembrane region" description="Helical" evidence="2">
    <location>
        <begin position="63"/>
        <end position="84"/>
    </location>
</feature>
<dbReference type="EMBL" id="OC915363">
    <property type="protein sequence ID" value="CAD7640091.1"/>
    <property type="molecule type" value="Genomic_DNA"/>
</dbReference>
<keyword evidence="5" id="KW-1185">Reference proteome</keyword>
<dbReference type="InterPro" id="IPR001107">
    <property type="entry name" value="Band_7"/>
</dbReference>
<feature type="domain" description="Band 7" evidence="3">
    <location>
        <begin position="87"/>
        <end position="218"/>
    </location>
</feature>
<sequence>MVELSSPGKNVFNYSSAFKYTKIATDDHVFSGNGFGGDDDDGDDPYDPTVRRQSLVNQLVHKVIVGVFYVTFVLTFPISAFICIQRIHSLQRCVVYRLGIRLPLKGPGIIIKFPFIDCIEIIDLSDYEFVLADKTQPLMTSDGSIVEFNSIACHLNVLNAIRSSTQLKDSKTSCQQFCRLSFVNMMAGTHVEDFENKIDTIMRQFEQNCNTYLNNWGYNCKVDHLPKYVVMSRANPINPIVSKLKAMFGGGPQVEAPNPVMEDLLRLQSTTSNGGKDFTDNQILASLQRFAEKYRNYVFHDISIAIQVREVLSNEFFIFNHSSGKVSKLTDKPNRVDINISADTSDELMQFCTNDDMSSVRITTNLI</sequence>
<evidence type="ECO:0000259" key="3">
    <source>
        <dbReference type="Pfam" id="PF01145"/>
    </source>
</evidence>
<keyword evidence="2" id="KW-0472">Membrane</keyword>
<evidence type="ECO:0000256" key="2">
    <source>
        <dbReference type="SAM" id="Phobius"/>
    </source>
</evidence>
<evidence type="ECO:0000256" key="1">
    <source>
        <dbReference type="ARBA" id="ARBA00008164"/>
    </source>
</evidence>
<organism evidence="4">
    <name type="scientific">Oppiella nova</name>
    <dbReference type="NCBI Taxonomy" id="334625"/>
    <lineage>
        <taxon>Eukaryota</taxon>
        <taxon>Metazoa</taxon>
        <taxon>Ecdysozoa</taxon>
        <taxon>Arthropoda</taxon>
        <taxon>Chelicerata</taxon>
        <taxon>Arachnida</taxon>
        <taxon>Acari</taxon>
        <taxon>Acariformes</taxon>
        <taxon>Sarcoptiformes</taxon>
        <taxon>Oribatida</taxon>
        <taxon>Brachypylina</taxon>
        <taxon>Oppioidea</taxon>
        <taxon>Oppiidae</taxon>
        <taxon>Oppiella</taxon>
    </lineage>
</organism>
<evidence type="ECO:0000313" key="5">
    <source>
        <dbReference type="Proteomes" id="UP000728032"/>
    </source>
</evidence>
<protein>
    <recommendedName>
        <fullName evidence="3">Band 7 domain-containing protein</fullName>
    </recommendedName>
</protein>
<dbReference type="InterPro" id="IPR036013">
    <property type="entry name" value="Band_7/SPFH_dom_sf"/>
</dbReference>
<name>A0A7R9QBU2_9ACAR</name>
<dbReference type="EMBL" id="CAJPVJ010000538">
    <property type="protein sequence ID" value="CAG2162795.1"/>
    <property type="molecule type" value="Genomic_DNA"/>
</dbReference>
<dbReference type="AlphaFoldDB" id="A0A7R9QBU2"/>
<dbReference type="Pfam" id="PF01145">
    <property type="entry name" value="Band_7"/>
    <property type="match status" value="1"/>
</dbReference>
<proteinExistence type="inferred from homology"/>
<dbReference type="InterPro" id="IPR043202">
    <property type="entry name" value="Band-7_stomatin-like"/>
</dbReference>
<dbReference type="OrthoDB" id="2105077at2759"/>
<dbReference type="Gene3D" id="3.30.479.30">
    <property type="entry name" value="Band 7 domain"/>
    <property type="match status" value="1"/>
</dbReference>
<dbReference type="PANTHER" id="PTHR10264">
    <property type="entry name" value="BAND 7 PROTEIN-RELATED"/>
    <property type="match status" value="1"/>
</dbReference>